<gene>
    <name evidence="3" type="ORF">MEDL_63231</name>
</gene>
<keyword evidence="2" id="KW-0175">Coiled coil</keyword>
<dbReference type="AlphaFoldDB" id="A0A8S3V9R7"/>
<dbReference type="PANTHER" id="PTHR11046">
    <property type="entry name" value="OLIGORIBONUCLEASE, MITOCHONDRIAL"/>
    <property type="match status" value="1"/>
</dbReference>
<protein>
    <submittedName>
        <fullName evidence="3">Uncharacterized protein</fullName>
    </submittedName>
</protein>
<dbReference type="OrthoDB" id="10067847at2759"/>
<dbReference type="PANTHER" id="PTHR11046:SF29">
    <property type="match status" value="1"/>
</dbReference>
<name>A0A8S3V9R7_MYTED</name>
<keyword evidence="1" id="KW-0540">Nuclease</keyword>
<feature type="coiled-coil region" evidence="2">
    <location>
        <begin position="72"/>
        <end position="146"/>
    </location>
</feature>
<evidence type="ECO:0000256" key="1">
    <source>
        <dbReference type="ARBA" id="ARBA00022722"/>
    </source>
</evidence>
<evidence type="ECO:0000256" key="2">
    <source>
        <dbReference type="SAM" id="Coils"/>
    </source>
</evidence>
<dbReference type="EMBL" id="CAJPWZ010003093">
    <property type="protein sequence ID" value="CAG2251592.1"/>
    <property type="molecule type" value="Genomic_DNA"/>
</dbReference>
<accession>A0A8S3V9R7</accession>
<keyword evidence="1" id="KW-0378">Hydrolase</keyword>
<proteinExistence type="predicted"/>
<dbReference type="Proteomes" id="UP000683360">
    <property type="component" value="Unassembled WGS sequence"/>
</dbReference>
<organism evidence="3 4">
    <name type="scientific">Mytilus edulis</name>
    <name type="common">Blue mussel</name>
    <dbReference type="NCBI Taxonomy" id="6550"/>
    <lineage>
        <taxon>Eukaryota</taxon>
        <taxon>Metazoa</taxon>
        <taxon>Spiralia</taxon>
        <taxon>Lophotrochozoa</taxon>
        <taxon>Mollusca</taxon>
        <taxon>Bivalvia</taxon>
        <taxon>Autobranchia</taxon>
        <taxon>Pteriomorphia</taxon>
        <taxon>Mytilida</taxon>
        <taxon>Mytiloidea</taxon>
        <taxon>Mytilidae</taxon>
        <taxon>Mytilinae</taxon>
        <taxon>Mytilus</taxon>
    </lineage>
</organism>
<dbReference type="GO" id="GO:0000175">
    <property type="term" value="F:3'-5'-RNA exonuclease activity"/>
    <property type="evidence" value="ECO:0007669"/>
    <property type="project" value="InterPro"/>
</dbReference>
<feature type="coiled-coil region" evidence="2">
    <location>
        <begin position="231"/>
        <end position="265"/>
    </location>
</feature>
<sequence length="549" mass="62564">MDQSVSSSSQVETVSCVEYFGPFSEKLGISIEILNKFKYVVKEVPIGFICELRSFCHSEDQCISHLFALTETVQFNNNNEKLKSTLNKLEEKYKIQSEKLDTKIQQLAEAKSKLGTYGIKNVNKKLKRKNEKIKILTQDLKSKTDENEQLWEELGEKEGIILNEDVLREDSEKYKNEIDDLWEHLFEKEAEKHTLSEQQQILNKQKVALQKRVSLLNKKFEKTVNEKKILKEQHDIEIENFEYEKKDLNEQIKGLEKVNAFLEGDTIATFENGKYTNEVRECCMQLVTEGNVSLNKLPIVITSVLKKSNRKLPERLPSKSLISSRLMVEAKIVACKQACEAMLTNYKPTEAKGNVLHQDATTKYHDHYEGMQVTLKNGSNLSLGLSKVGGGDAATYTKCFNNIIDDLARSYSNPDEDSTKVKAKLITSIKCFLSDQCATNNVFNKNIEKIRKDLLPTVINNFDNLTEIEKSDITKMGRFACRLHLLANFGTAAEKALKLFENSVTDSRNPFSFESDESGTFRLARTAAKALTKKRVRQVRNRGILGSFS</sequence>
<keyword evidence="4" id="KW-1185">Reference proteome</keyword>
<evidence type="ECO:0000313" key="4">
    <source>
        <dbReference type="Proteomes" id="UP000683360"/>
    </source>
</evidence>
<reference evidence="3" key="1">
    <citation type="submission" date="2021-03" db="EMBL/GenBank/DDBJ databases">
        <authorList>
            <person name="Bekaert M."/>
        </authorList>
    </citation>
    <scope>NUCLEOTIDE SEQUENCE</scope>
</reference>
<dbReference type="InterPro" id="IPR022894">
    <property type="entry name" value="Oligoribonuclease"/>
</dbReference>
<comment type="caution">
    <text evidence="3">The sequence shown here is derived from an EMBL/GenBank/DDBJ whole genome shotgun (WGS) entry which is preliminary data.</text>
</comment>
<evidence type="ECO:0000313" key="3">
    <source>
        <dbReference type="EMBL" id="CAG2251592.1"/>
    </source>
</evidence>